<dbReference type="GO" id="GO:0072354">
    <property type="term" value="F:histone H3T3 kinase activity"/>
    <property type="evidence" value="ECO:0007669"/>
    <property type="project" value="TreeGrafter"/>
</dbReference>
<comment type="caution">
    <text evidence="14">The sequence shown here is derived from an EMBL/GenBank/DDBJ whole genome shotgun (WGS) entry which is preliminary data.</text>
</comment>
<feature type="domain" description="Serine/threonine-protein kinase haspin C-terminal" evidence="13">
    <location>
        <begin position="147"/>
        <end position="235"/>
    </location>
</feature>
<reference evidence="14" key="1">
    <citation type="submission" date="2013-04" db="EMBL/GenBank/DDBJ databases">
        <authorList>
            <person name="Qu J."/>
            <person name="Murali S.C."/>
            <person name="Bandaranaike D."/>
            <person name="Bellair M."/>
            <person name="Blankenburg K."/>
            <person name="Chao H."/>
            <person name="Dinh H."/>
            <person name="Doddapaneni H."/>
            <person name="Downs B."/>
            <person name="Dugan-Rocha S."/>
            <person name="Elkadiri S."/>
            <person name="Gnanaolivu R.D."/>
            <person name="Hernandez B."/>
            <person name="Javaid M."/>
            <person name="Jayaseelan J.C."/>
            <person name="Lee S."/>
            <person name="Li M."/>
            <person name="Ming W."/>
            <person name="Munidasa M."/>
            <person name="Muniz J."/>
            <person name="Nguyen L."/>
            <person name="Ongeri F."/>
            <person name="Osuji N."/>
            <person name="Pu L.-L."/>
            <person name="Puazo M."/>
            <person name="Qu C."/>
            <person name="Quiroz J."/>
            <person name="Raj R."/>
            <person name="Weissenberger G."/>
            <person name="Xin Y."/>
            <person name="Zou X."/>
            <person name="Han Y."/>
            <person name="Richards S."/>
            <person name="Worley K."/>
            <person name="Muzny D."/>
            <person name="Gibbs R."/>
        </authorList>
    </citation>
    <scope>NUCLEOTIDE SEQUENCE</scope>
    <source>
        <strain evidence="14">Sampled in the wild</strain>
    </source>
</reference>
<dbReference type="SMART" id="SM01331">
    <property type="entry name" value="DUF3635"/>
    <property type="match status" value="1"/>
</dbReference>
<dbReference type="FunFam" id="1.10.510.10:FF:000401">
    <property type="entry name" value="serine/threonine-protein kinase haspin"/>
    <property type="match status" value="1"/>
</dbReference>
<evidence type="ECO:0000259" key="13">
    <source>
        <dbReference type="SMART" id="SM01331"/>
    </source>
</evidence>
<proteinExistence type="predicted"/>
<feature type="non-terminal residue" evidence="14">
    <location>
        <position position="236"/>
    </location>
</feature>
<dbReference type="Proteomes" id="UP000792457">
    <property type="component" value="Unassembled WGS sequence"/>
</dbReference>
<gene>
    <name evidence="14" type="ORF">J437_LFUL003135</name>
</gene>
<dbReference type="Gene3D" id="3.30.200.20">
    <property type="entry name" value="Phosphorylase Kinase, domain 1"/>
    <property type="match status" value="1"/>
</dbReference>
<dbReference type="GO" id="GO:0005694">
    <property type="term" value="C:chromosome"/>
    <property type="evidence" value="ECO:0007669"/>
    <property type="project" value="UniProtKB-SubCell"/>
</dbReference>
<dbReference type="PANTHER" id="PTHR24419:SF18">
    <property type="entry name" value="SERINE_THREONINE-PROTEIN KINASE HASPIN"/>
    <property type="match status" value="1"/>
</dbReference>
<dbReference type="GO" id="GO:0005634">
    <property type="term" value="C:nucleus"/>
    <property type="evidence" value="ECO:0007669"/>
    <property type="project" value="TreeGrafter"/>
</dbReference>
<evidence type="ECO:0000256" key="2">
    <source>
        <dbReference type="ARBA" id="ARBA00004496"/>
    </source>
</evidence>
<dbReference type="PANTHER" id="PTHR24419">
    <property type="entry name" value="INTERLEUKIN-1 RECEPTOR-ASSOCIATED KINASE"/>
    <property type="match status" value="1"/>
</dbReference>
<comment type="subcellular location">
    <subcellularLocation>
        <location evidence="1">Chromosome</location>
    </subcellularLocation>
    <subcellularLocation>
        <location evidence="2">Cytoplasm</location>
    </subcellularLocation>
</comment>
<dbReference type="EC" id="2.7.11.1" evidence="3"/>
<evidence type="ECO:0000256" key="8">
    <source>
        <dbReference type="ARBA" id="ARBA00022741"/>
    </source>
</evidence>
<accession>A0A8K0KRU4</accession>
<dbReference type="InterPro" id="IPR024604">
    <property type="entry name" value="GSG2_C"/>
</dbReference>
<dbReference type="SUPFAM" id="SSF56112">
    <property type="entry name" value="Protein kinase-like (PK-like)"/>
    <property type="match status" value="1"/>
</dbReference>
<evidence type="ECO:0000256" key="12">
    <source>
        <dbReference type="ARBA" id="ARBA00048679"/>
    </source>
</evidence>
<evidence type="ECO:0000256" key="3">
    <source>
        <dbReference type="ARBA" id="ARBA00012513"/>
    </source>
</evidence>
<evidence type="ECO:0000313" key="15">
    <source>
        <dbReference type="Proteomes" id="UP000792457"/>
    </source>
</evidence>
<dbReference type="Pfam" id="PF12330">
    <property type="entry name" value="Haspin_kinase"/>
    <property type="match status" value="1"/>
</dbReference>
<dbReference type="GO" id="GO:0035556">
    <property type="term" value="P:intracellular signal transduction"/>
    <property type="evidence" value="ECO:0007669"/>
    <property type="project" value="TreeGrafter"/>
</dbReference>
<dbReference type="InterPro" id="IPR011009">
    <property type="entry name" value="Kinase-like_dom_sf"/>
</dbReference>
<evidence type="ECO:0000256" key="11">
    <source>
        <dbReference type="ARBA" id="ARBA00047899"/>
    </source>
</evidence>
<keyword evidence="8" id="KW-0547">Nucleotide-binding</keyword>
<keyword evidence="15" id="KW-1185">Reference proteome</keyword>
<reference evidence="14" key="2">
    <citation type="submission" date="2017-10" db="EMBL/GenBank/DDBJ databases">
        <title>Ladona fulva Genome sequencing and assembly.</title>
        <authorList>
            <person name="Murali S."/>
            <person name="Richards S."/>
            <person name="Bandaranaike D."/>
            <person name="Bellair M."/>
            <person name="Blankenburg K."/>
            <person name="Chao H."/>
            <person name="Dinh H."/>
            <person name="Doddapaneni H."/>
            <person name="Dugan-Rocha S."/>
            <person name="Elkadiri S."/>
            <person name="Gnanaolivu R."/>
            <person name="Hernandez B."/>
            <person name="Skinner E."/>
            <person name="Javaid M."/>
            <person name="Lee S."/>
            <person name="Li M."/>
            <person name="Ming W."/>
            <person name="Munidasa M."/>
            <person name="Muniz J."/>
            <person name="Nguyen L."/>
            <person name="Hughes D."/>
            <person name="Osuji N."/>
            <person name="Pu L.-L."/>
            <person name="Puazo M."/>
            <person name="Qu C."/>
            <person name="Quiroz J."/>
            <person name="Raj R."/>
            <person name="Weissenberger G."/>
            <person name="Xin Y."/>
            <person name="Zou X."/>
            <person name="Han Y."/>
            <person name="Worley K."/>
            <person name="Muzny D."/>
            <person name="Gibbs R."/>
        </authorList>
    </citation>
    <scope>NUCLEOTIDE SEQUENCE</scope>
    <source>
        <strain evidence="14">Sampled in the wild</strain>
    </source>
</reference>
<evidence type="ECO:0000256" key="1">
    <source>
        <dbReference type="ARBA" id="ARBA00004286"/>
    </source>
</evidence>
<evidence type="ECO:0000313" key="14">
    <source>
        <dbReference type="EMBL" id="KAG8240421.1"/>
    </source>
</evidence>
<dbReference type="GO" id="GO:0005737">
    <property type="term" value="C:cytoplasm"/>
    <property type="evidence" value="ECO:0007669"/>
    <property type="project" value="UniProtKB-SubCell"/>
</dbReference>
<evidence type="ECO:0000256" key="5">
    <source>
        <dbReference type="ARBA" id="ARBA00022490"/>
    </source>
</evidence>
<dbReference type="EMBL" id="KZ312452">
    <property type="protein sequence ID" value="KAG8240421.1"/>
    <property type="molecule type" value="Genomic_DNA"/>
</dbReference>
<dbReference type="GO" id="GO:0005524">
    <property type="term" value="F:ATP binding"/>
    <property type="evidence" value="ECO:0007669"/>
    <property type="project" value="UniProtKB-KW"/>
</dbReference>
<keyword evidence="10" id="KW-0067">ATP-binding</keyword>
<dbReference type="GO" id="GO:0000278">
    <property type="term" value="P:mitotic cell cycle"/>
    <property type="evidence" value="ECO:0007669"/>
    <property type="project" value="TreeGrafter"/>
</dbReference>
<dbReference type="OrthoDB" id="21018at2759"/>
<dbReference type="AlphaFoldDB" id="A0A8K0KRU4"/>
<comment type="catalytic activity">
    <reaction evidence="11">
        <text>L-threonyl-[protein] + ATP = O-phospho-L-threonyl-[protein] + ADP + H(+)</text>
        <dbReference type="Rhea" id="RHEA:46608"/>
        <dbReference type="Rhea" id="RHEA-COMP:11060"/>
        <dbReference type="Rhea" id="RHEA-COMP:11605"/>
        <dbReference type="ChEBI" id="CHEBI:15378"/>
        <dbReference type="ChEBI" id="CHEBI:30013"/>
        <dbReference type="ChEBI" id="CHEBI:30616"/>
        <dbReference type="ChEBI" id="CHEBI:61977"/>
        <dbReference type="ChEBI" id="CHEBI:456216"/>
        <dbReference type="EC" id="2.7.11.1"/>
    </reaction>
</comment>
<name>A0A8K0KRU4_LADFU</name>
<protein>
    <recommendedName>
        <fullName evidence="3">non-specific serine/threonine protein kinase</fullName>
        <ecNumber evidence="3">2.7.11.1</ecNumber>
    </recommendedName>
</protein>
<comment type="catalytic activity">
    <reaction evidence="12">
        <text>L-seryl-[protein] + ATP = O-phospho-L-seryl-[protein] + ADP + H(+)</text>
        <dbReference type="Rhea" id="RHEA:17989"/>
        <dbReference type="Rhea" id="RHEA-COMP:9863"/>
        <dbReference type="Rhea" id="RHEA-COMP:11604"/>
        <dbReference type="ChEBI" id="CHEBI:15378"/>
        <dbReference type="ChEBI" id="CHEBI:29999"/>
        <dbReference type="ChEBI" id="CHEBI:30616"/>
        <dbReference type="ChEBI" id="CHEBI:83421"/>
        <dbReference type="ChEBI" id="CHEBI:456216"/>
        <dbReference type="EC" id="2.7.11.1"/>
    </reaction>
</comment>
<evidence type="ECO:0000256" key="7">
    <source>
        <dbReference type="ARBA" id="ARBA00022679"/>
    </source>
</evidence>
<evidence type="ECO:0000256" key="6">
    <source>
        <dbReference type="ARBA" id="ARBA00022527"/>
    </source>
</evidence>
<sequence length="236" mass="27418">MDFKCVHGPYPDLLLELWKEYDDRKGSENDCPSVFSEDQLLLVTELEYAGICLEDFQFTSSTQASSVFFQVAYALAIGEMAVEFEHRDLHWGNIMICRTSAKFVSFNVKEKRITMETKGVLARIVDFTLSRASLNGQPVYADLALTPDIFESTGEYQFEIYRLMKKHTENIWSKYTPYTNILWLHYLVLQMCAAVKYRNKTSKIHKQYMKILKDISSSILSYSSATDFVTNQEFYE</sequence>
<keyword evidence="6" id="KW-0723">Serine/threonine-protein kinase</keyword>
<keyword evidence="4" id="KW-0158">Chromosome</keyword>
<keyword evidence="5" id="KW-0963">Cytoplasm</keyword>
<evidence type="ECO:0000256" key="4">
    <source>
        <dbReference type="ARBA" id="ARBA00022454"/>
    </source>
</evidence>
<keyword evidence="7" id="KW-0808">Transferase</keyword>
<dbReference type="Gene3D" id="1.10.510.10">
    <property type="entry name" value="Transferase(Phosphotransferase) domain 1"/>
    <property type="match status" value="1"/>
</dbReference>
<evidence type="ECO:0000256" key="10">
    <source>
        <dbReference type="ARBA" id="ARBA00022840"/>
    </source>
</evidence>
<evidence type="ECO:0000256" key="9">
    <source>
        <dbReference type="ARBA" id="ARBA00022777"/>
    </source>
</evidence>
<organism evidence="14 15">
    <name type="scientific">Ladona fulva</name>
    <name type="common">Scarce chaser dragonfly</name>
    <name type="synonym">Libellula fulva</name>
    <dbReference type="NCBI Taxonomy" id="123851"/>
    <lineage>
        <taxon>Eukaryota</taxon>
        <taxon>Metazoa</taxon>
        <taxon>Ecdysozoa</taxon>
        <taxon>Arthropoda</taxon>
        <taxon>Hexapoda</taxon>
        <taxon>Insecta</taxon>
        <taxon>Pterygota</taxon>
        <taxon>Palaeoptera</taxon>
        <taxon>Odonata</taxon>
        <taxon>Epiprocta</taxon>
        <taxon>Anisoptera</taxon>
        <taxon>Libelluloidea</taxon>
        <taxon>Libellulidae</taxon>
        <taxon>Ladona</taxon>
    </lineage>
</organism>
<keyword evidence="9" id="KW-0418">Kinase</keyword>